<dbReference type="GO" id="GO:0009451">
    <property type="term" value="P:RNA modification"/>
    <property type="evidence" value="ECO:0007669"/>
    <property type="project" value="InterPro"/>
</dbReference>
<comment type="caution">
    <text evidence="3">The sequence shown here is derived from an EMBL/GenBank/DDBJ whole genome shotgun (WGS) entry which is preliminary data.</text>
</comment>
<evidence type="ECO:0008006" key="5">
    <source>
        <dbReference type="Google" id="ProtNLM"/>
    </source>
</evidence>
<dbReference type="Gene3D" id="1.25.40.10">
    <property type="entry name" value="Tetratricopeptide repeat domain"/>
    <property type="match status" value="1"/>
</dbReference>
<protein>
    <recommendedName>
        <fullName evidence="5">Pentatricopeptide repeat-containing protein</fullName>
    </recommendedName>
</protein>
<feature type="repeat" description="PPR" evidence="2">
    <location>
        <begin position="13"/>
        <end position="48"/>
    </location>
</feature>
<dbReference type="InterPro" id="IPR002885">
    <property type="entry name" value="PPR_rpt"/>
</dbReference>
<reference evidence="3 4" key="1">
    <citation type="submission" date="2024-01" db="EMBL/GenBank/DDBJ databases">
        <title>Genome assemblies of Stephania.</title>
        <authorList>
            <person name="Yang L."/>
        </authorList>
    </citation>
    <scope>NUCLEOTIDE SEQUENCE [LARGE SCALE GENOMIC DNA]</scope>
    <source>
        <strain evidence="3">QJT</strain>
        <tissue evidence="3">Leaf</tissue>
    </source>
</reference>
<dbReference type="AlphaFoldDB" id="A0AAP0HME5"/>
<gene>
    <name evidence="3" type="ORF">Sjap_023159</name>
</gene>
<dbReference type="PANTHER" id="PTHR47926">
    <property type="entry name" value="PENTATRICOPEPTIDE REPEAT-CONTAINING PROTEIN"/>
    <property type="match status" value="1"/>
</dbReference>
<dbReference type="NCBIfam" id="TIGR00756">
    <property type="entry name" value="PPR"/>
    <property type="match status" value="1"/>
</dbReference>
<keyword evidence="1" id="KW-0677">Repeat</keyword>
<organism evidence="3 4">
    <name type="scientific">Stephania japonica</name>
    <dbReference type="NCBI Taxonomy" id="461633"/>
    <lineage>
        <taxon>Eukaryota</taxon>
        <taxon>Viridiplantae</taxon>
        <taxon>Streptophyta</taxon>
        <taxon>Embryophyta</taxon>
        <taxon>Tracheophyta</taxon>
        <taxon>Spermatophyta</taxon>
        <taxon>Magnoliopsida</taxon>
        <taxon>Ranunculales</taxon>
        <taxon>Menispermaceae</taxon>
        <taxon>Menispermoideae</taxon>
        <taxon>Cissampelideae</taxon>
        <taxon>Stephania</taxon>
    </lineage>
</organism>
<evidence type="ECO:0000256" key="2">
    <source>
        <dbReference type="PROSITE-ProRule" id="PRU00708"/>
    </source>
</evidence>
<sequence length="179" mass="20493">MLGGSWIKCPQKDVISWTWVIHWYVRNGEFNEGLKLFRVMMNSQGVKPDKVLCESILRESRGKEIHAHSIRTNVDSYQAVQNAIMDILLGHAGRFDDAKAFILEHHLEHNVRAQRAMLDGCRTHQNRKLGKQIAEALTELQPSNANSGQLYSTLKPVCLVREIEIRNKVHVFGVHTQDQ</sequence>
<keyword evidence="4" id="KW-1185">Reference proteome</keyword>
<accession>A0AAP0HME5</accession>
<evidence type="ECO:0000313" key="3">
    <source>
        <dbReference type="EMBL" id="KAK9089982.1"/>
    </source>
</evidence>
<dbReference type="Proteomes" id="UP001417504">
    <property type="component" value="Unassembled WGS sequence"/>
</dbReference>
<dbReference type="EMBL" id="JBBNAE010000010">
    <property type="protein sequence ID" value="KAK9089982.1"/>
    <property type="molecule type" value="Genomic_DNA"/>
</dbReference>
<evidence type="ECO:0000256" key="1">
    <source>
        <dbReference type="ARBA" id="ARBA00022737"/>
    </source>
</evidence>
<proteinExistence type="predicted"/>
<dbReference type="InterPro" id="IPR046960">
    <property type="entry name" value="PPR_At4g14850-like_plant"/>
</dbReference>
<dbReference type="InterPro" id="IPR011990">
    <property type="entry name" value="TPR-like_helical_dom_sf"/>
</dbReference>
<name>A0AAP0HME5_9MAGN</name>
<dbReference type="GO" id="GO:0003723">
    <property type="term" value="F:RNA binding"/>
    <property type="evidence" value="ECO:0007669"/>
    <property type="project" value="InterPro"/>
</dbReference>
<dbReference type="PROSITE" id="PS51375">
    <property type="entry name" value="PPR"/>
    <property type="match status" value="1"/>
</dbReference>
<evidence type="ECO:0000313" key="4">
    <source>
        <dbReference type="Proteomes" id="UP001417504"/>
    </source>
</evidence>